<dbReference type="InterPro" id="IPR029058">
    <property type="entry name" value="AB_hydrolase_fold"/>
</dbReference>
<dbReference type="PROSITE" id="PS51318">
    <property type="entry name" value="TAT"/>
    <property type="match status" value="1"/>
</dbReference>
<accession>A0A919IV87</accession>
<keyword evidence="4" id="KW-1185">Reference proteome</keyword>
<dbReference type="Proteomes" id="UP000598174">
    <property type="component" value="Unassembled WGS sequence"/>
</dbReference>
<dbReference type="InterPro" id="IPR006311">
    <property type="entry name" value="TAT_signal"/>
</dbReference>
<dbReference type="PROSITE" id="PS51257">
    <property type="entry name" value="PROKAR_LIPOPROTEIN"/>
    <property type="match status" value="1"/>
</dbReference>
<dbReference type="AlphaFoldDB" id="A0A919IV87"/>
<dbReference type="InterPro" id="IPR041127">
    <property type="entry name" value="PET_hydrolase/cutinase-like"/>
</dbReference>
<dbReference type="Pfam" id="PF12740">
    <property type="entry name" value="PETase"/>
    <property type="match status" value="1"/>
</dbReference>
<gene>
    <name evidence="3" type="ORF">Afe05nite_06590</name>
</gene>
<comment type="caution">
    <text evidence="3">The sequence shown here is derived from an EMBL/GenBank/DDBJ whole genome shotgun (WGS) entry which is preliminary data.</text>
</comment>
<evidence type="ECO:0000313" key="4">
    <source>
        <dbReference type="Proteomes" id="UP000598174"/>
    </source>
</evidence>
<dbReference type="SUPFAM" id="SSF53474">
    <property type="entry name" value="alpha/beta-Hydrolases"/>
    <property type="match status" value="1"/>
</dbReference>
<feature type="domain" description="PET hydrolase/cutinase-like" evidence="2">
    <location>
        <begin position="40"/>
        <end position="255"/>
    </location>
</feature>
<evidence type="ECO:0000256" key="1">
    <source>
        <dbReference type="SAM" id="SignalP"/>
    </source>
</evidence>
<feature type="chain" id="PRO_5038602736" description="PET hydrolase/cutinase-like domain-containing protein" evidence="1">
    <location>
        <begin position="24"/>
        <end position="291"/>
    </location>
</feature>
<keyword evidence="1" id="KW-0732">Signal</keyword>
<evidence type="ECO:0000259" key="2">
    <source>
        <dbReference type="Pfam" id="PF12740"/>
    </source>
</evidence>
<dbReference type="Gene3D" id="3.40.50.1820">
    <property type="entry name" value="alpha/beta hydrolase"/>
    <property type="match status" value="1"/>
</dbReference>
<dbReference type="EMBL" id="BOMM01000003">
    <property type="protein sequence ID" value="GIE08819.1"/>
    <property type="molecule type" value="Genomic_DNA"/>
</dbReference>
<dbReference type="PANTHER" id="PTHR33428">
    <property type="entry name" value="CHLOROPHYLLASE-2, CHLOROPLASTIC"/>
    <property type="match status" value="1"/>
</dbReference>
<feature type="signal peptide" evidence="1">
    <location>
        <begin position="1"/>
        <end position="23"/>
    </location>
</feature>
<dbReference type="PANTHER" id="PTHR33428:SF14">
    <property type="entry name" value="CARBOXYLESTERASE TYPE B DOMAIN-CONTAINING PROTEIN"/>
    <property type="match status" value="1"/>
</dbReference>
<sequence>MGRVQRRTLLKALALTGATASLAACSTEPAPAAQPSASAAPATTAPTGTFAIESEKLELSRGSDRPLPTTIWYPTSGGPFALILFSHGLTATPSEYETLLIAWAKAGFAVAAPAYPHTSAGVRDYNALDVLNQPADASYVITELLQRYPGQIDTDRIAAAGHSAGGVTTLGMLSGTRDTRLKAAVVLAGRQLVTTPLQGAATPILFVHGKLDDTVAIADARSVYNAMTWPKAFMTVTRGNHVATSAELPAIAATSTDFWRWSLFADETAKSRLAADATEGGLATFEESLDV</sequence>
<proteinExistence type="predicted"/>
<evidence type="ECO:0000313" key="3">
    <source>
        <dbReference type="EMBL" id="GIE08819.1"/>
    </source>
</evidence>
<reference evidence="3" key="1">
    <citation type="submission" date="2021-01" db="EMBL/GenBank/DDBJ databases">
        <title>Whole genome shotgun sequence of Actinoplanes ferrugineus NBRC 15555.</title>
        <authorList>
            <person name="Komaki H."/>
            <person name="Tamura T."/>
        </authorList>
    </citation>
    <scope>NUCLEOTIDE SEQUENCE</scope>
    <source>
        <strain evidence="3">NBRC 15555</strain>
    </source>
</reference>
<protein>
    <recommendedName>
        <fullName evidence="2">PET hydrolase/cutinase-like domain-containing protein</fullName>
    </recommendedName>
</protein>
<name>A0A919IV87_9ACTN</name>
<organism evidence="3 4">
    <name type="scientific">Paractinoplanes ferrugineus</name>
    <dbReference type="NCBI Taxonomy" id="113564"/>
    <lineage>
        <taxon>Bacteria</taxon>
        <taxon>Bacillati</taxon>
        <taxon>Actinomycetota</taxon>
        <taxon>Actinomycetes</taxon>
        <taxon>Micromonosporales</taxon>
        <taxon>Micromonosporaceae</taxon>
        <taxon>Paractinoplanes</taxon>
    </lineage>
</organism>